<evidence type="ECO:0000313" key="5">
    <source>
        <dbReference type="Proteomes" id="UP000198642"/>
    </source>
</evidence>
<reference evidence="4 5" key="1">
    <citation type="submission" date="2016-10" db="EMBL/GenBank/DDBJ databases">
        <authorList>
            <person name="de Groot N.N."/>
        </authorList>
    </citation>
    <scope>NUCLEOTIDE SEQUENCE [LARGE SCALE GENOMIC DNA]</scope>
    <source>
        <strain evidence="4 5">CGMCC 1.3702</strain>
    </source>
</reference>
<dbReference type="GO" id="GO:0003677">
    <property type="term" value="F:DNA binding"/>
    <property type="evidence" value="ECO:0007669"/>
    <property type="project" value="UniProtKB-UniRule"/>
</dbReference>
<dbReference type="EMBL" id="FOJW01000011">
    <property type="protein sequence ID" value="SFB24677.1"/>
    <property type="molecule type" value="Genomic_DNA"/>
</dbReference>
<dbReference type="PROSITE" id="PS50977">
    <property type="entry name" value="HTH_TETR_2"/>
    <property type="match status" value="1"/>
</dbReference>
<evidence type="ECO:0000313" key="4">
    <source>
        <dbReference type="EMBL" id="SFB24677.1"/>
    </source>
</evidence>
<keyword evidence="1 2" id="KW-0238">DNA-binding</keyword>
<accession>A0A1I0ZGZ9</accession>
<dbReference type="STRING" id="237679.SAMN04488072_11169"/>
<dbReference type="InterPro" id="IPR023772">
    <property type="entry name" value="DNA-bd_HTH_TetR-type_CS"/>
</dbReference>
<dbReference type="PANTHER" id="PTHR30328">
    <property type="entry name" value="TRANSCRIPTIONAL REPRESSOR"/>
    <property type="match status" value="1"/>
</dbReference>
<dbReference type="InterPro" id="IPR001647">
    <property type="entry name" value="HTH_TetR"/>
</dbReference>
<dbReference type="InterPro" id="IPR036271">
    <property type="entry name" value="Tet_transcr_reg_TetR-rel_C_sf"/>
</dbReference>
<dbReference type="PRINTS" id="PR00455">
    <property type="entry name" value="HTHTETR"/>
</dbReference>
<sequence length="207" mass="24460">MLSKILDLEPKRRNVILNAALKEFATKGFDDASTNVIAKESGISKGLMFHYVNSKKDLFLFLYDYCTDMINKEYLDLMNFNEKDIFERLRQSYLLQIELLQKHPWIFEFIKITAITKSDEVNKKLEERVNGKQSLCHATMFEIVDESKFKEGLDVERCKQIIFWANIGFTNQILEDIRNLEITELDYDNILAELDGYLNELRKVFYK</sequence>
<dbReference type="Gene3D" id="1.10.10.60">
    <property type="entry name" value="Homeodomain-like"/>
    <property type="match status" value="1"/>
</dbReference>
<dbReference type="PANTHER" id="PTHR30328:SF54">
    <property type="entry name" value="HTH-TYPE TRANSCRIPTIONAL REPRESSOR SCO4008"/>
    <property type="match status" value="1"/>
</dbReference>
<feature type="domain" description="HTH tetR-type" evidence="3">
    <location>
        <begin position="10"/>
        <end position="70"/>
    </location>
</feature>
<gene>
    <name evidence="4" type="ORF">SAMN04488072_11169</name>
</gene>
<feature type="DNA-binding region" description="H-T-H motif" evidence="2">
    <location>
        <begin position="33"/>
        <end position="52"/>
    </location>
</feature>
<dbReference type="GO" id="GO:0006355">
    <property type="term" value="P:regulation of DNA-templated transcription"/>
    <property type="evidence" value="ECO:0007669"/>
    <property type="project" value="UniProtKB-ARBA"/>
</dbReference>
<dbReference type="SUPFAM" id="SSF48498">
    <property type="entry name" value="Tetracyclin repressor-like, C-terminal domain"/>
    <property type="match status" value="1"/>
</dbReference>
<evidence type="ECO:0000256" key="1">
    <source>
        <dbReference type="ARBA" id="ARBA00023125"/>
    </source>
</evidence>
<organism evidence="4 5">
    <name type="scientific">Lentibacillus halodurans</name>
    <dbReference type="NCBI Taxonomy" id="237679"/>
    <lineage>
        <taxon>Bacteria</taxon>
        <taxon>Bacillati</taxon>
        <taxon>Bacillota</taxon>
        <taxon>Bacilli</taxon>
        <taxon>Bacillales</taxon>
        <taxon>Bacillaceae</taxon>
        <taxon>Lentibacillus</taxon>
    </lineage>
</organism>
<dbReference type="Gene3D" id="1.10.357.10">
    <property type="entry name" value="Tetracycline Repressor, domain 2"/>
    <property type="match status" value="1"/>
</dbReference>
<dbReference type="Pfam" id="PF00440">
    <property type="entry name" value="TetR_N"/>
    <property type="match status" value="1"/>
</dbReference>
<dbReference type="PROSITE" id="PS01081">
    <property type="entry name" value="HTH_TETR_1"/>
    <property type="match status" value="1"/>
</dbReference>
<name>A0A1I0ZGZ9_9BACI</name>
<dbReference type="SUPFAM" id="SSF46689">
    <property type="entry name" value="Homeodomain-like"/>
    <property type="match status" value="1"/>
</dbReference>
<dbReference type="RefSeq" id="WP_211772930.1">
    <property type="nucleotide sequence ID" value="NZ_FOJW01000011.1"/>
</dbReference>
<dbReference type="InterPro" id="IPR009057">
    <property type="entry name" value="Homeodomain-like_sf"/>
</dbReference>
<proteinExistence type="predicted"/>
<dbReference type="Proteomes" id="UP000198642">
    <property type="component" value="Unassembled WGS sequence"/>
</dbReference>
<dbReference type="AlphaFoldDB" id="A0A1I0ZGZ9"/>
<evidence type="ECO:0000256" key="2">
    <source>
        <dbReference type="PROSITE-ProRule" id="PRU00335"/>
    </source>
</evidence>
<dbReference type="InterPro" id="IPR050109">
    <property type="entry name" value="HTH-type_TetR-like_transc_reg"/>
</dbReference>
<protein>
    <submittedName>
        <fullName evidence="4">Transcriptional regulator, TetR family</fullName>
    </submittedName>
</protein>
<evidence type="ECO:0000259" key="3">
    <source>
        <dbReference type="PROSITE" id="PS50977"/>
    </source>
</evidence>
<keyword evidence="5" id="KW-1185">Reference proteome</keyword>